<feature type="domain" description="R" evidence="9">
    <location>
        <begin position="248"/>
        <end position="265"/>
    </location>
</feature>
<evidence type="ECO:0000256" key="6">
    <source>
        <dbReference type="ARBA" id="ARBA00023242"/>
    </source>
</evidence>
<feature type="compositionally biased region" description="Polar residues" evidence="7">
    <location>
        <begin position="236"/>
        <end position="245"/>
    </location>
</feature>
<name>A0AAN7PL64_9MYRT</name>
<reference evidence="10 11" key="1">
    <citation type="journal article" date="2023" name="Hortic Res">
        <title>Pangenome of water caltrop reveals structural variations and asymmetric subgenome divergence after allopolyploidization.</title>
        <authorList>
            <person name="Zhang X."/>
            <person name="Chen Y."/>
            <person name="Wang L."/>
            <person name="Yuan Y."/>
            <person name="Fang M."/>
            <person name="Shi L."/>
            <person name="Lu R."/>
            <person name="Comes H.P."/>
            <person name="Ma Y."/>
            <person name="Chen Y."/>
            <person name="Huang G."/>
            <person name="Zhou Y."/>
            <person name="Zheng Z."/>
            <person name="Qiu Y."/>
        </authorList>
    </citation>
    <scope>NUCLEOTIDE SEQUENCE [LARGE SCALE GENOMIC DNA]</scope>
    <source>
        <tissue evidence="10">Roots</tissue>
    </source>
</reference>
<dbReference type="Pfam" id="PF03634">
    <property type="entry name" value="TCP"/>
    <property type="match status" value="1"/>
</dbReference>
<keyword evidence="2" id="KW-0217">Developmental protein</keyword>
<dbReference type="AlphaFoldDB" id="A0AAN7PL64"/>
<evidence type="ECO:0000256" key="1">
    <source>
        <dbReference type="ARBA" id="ARBA00004123"/>
    </source>
</evidence>
<dbReference type="InterPro" id="IPR017887">
    <property type="entry name" value="TF_TCP_subgr"/>
</dbReference>
<feature type="domain" description="TCP" evidence="8">
    <location>
        <begin position="112"/>
        <end position="170"/>
    </location>
</feature>
<comment type="caution">
    <text evidence="10">The sequence shown here is derived from an EMBL/GenBank/DDBJ whole genome shotgun (WGS) entry which is preliminary data.</text>
</comment>
<feature type="region of interest" description="Disordered" evidence="7">
    <location>
        <begin position="203"/>
        <end position="261"/>
    </location>
</feature>
<dbReference type="PANTHER" id="PTHR31072:SF226">
    <property type="entry name" value="TRANSCRIPTION FACTOR TCP18"/>
    <property type="match status" value="1"/>
</dbReference>
<gene>
    <name evidence="10" type="ORF">SAY87_003966</name>
</gene>
<evidence type="ECO:0000259" key="9">
    <source>
        <dbReference type="PROSITE" id="PS51370"/>
    </source>
</evidence>
<accession>A0AAN7PL64</accession>
<keyword evidence="6" id="KW-0539">Nucleus</keyword>
<dbReference type="PROSITE" id="PS51369">
    <property type="entry name" value="TCP"/>
    <property type="match status" value="1"/>
</dbReference>
<dbReference type="PROSITE" id="PS51370">
    <property type="entry name" value="R"/>
    <property type="match status" value="1"/>
</dbReference>
<dbReference type="GO" id="GO:2000032">
    <property type="term" value="P:regulation of secondary shoot formation"/>
    <property type="evidence" value="ECO:0007669"/>
    <property type="project" value="TreeGrafter"/>
</dbReference>
<evidence type="ECO:0000256" key="4">
    <source>
        <dbReference type="ARBA" id="ARBA00023125"/>
    </source>
</evidence>
<comment type="subcellular location">
    <subcellularLocation>
        <location evidence="1">Nucleus</location>
    </subcellularLocation>
</comment>
<proteinExistence type="predicted"/>
<evidence type="ECO:0000259" key="8">
    <source>
        <dbReference type="PROSITE" id="PS51369"/>
    </source>
</evidence>
<sequence length="367" mass="41267">MLPSIPNASDPSVVSLPFFSDYNSKQDQDLILPFPLYNFPLSPFSLYPEEDSALLLHHEPLTGHFLPNTKTDVTEAGKQLFDTNGLINNNSKHNETSQISTEKVIPKKRSTKRDRHSKINTVHGLRDRRMRLSLEVARKFFDLQDMLGFDKASKTVEWLFTHSKPAIDHLSKSSSSCILTGARAGESECEMVSGVIDESADACNGRDKREKDGDYPEGLLLRPDSGKVIKTRRSHPSTGRTSSPHTARESREKARARAKERTREKILLRKLTANSGLMPFDIGGNSGKSPLGHDYIKLPFADDGRAAFEEPKQVRATREQQTREDPFTNTNTSDYLQSVGIFQDGQFSDFQLFLKPWEANCGTSYLF</sequence>
<dbReference type="Proteomes" id="UP001345219">
    <property type="component" value="Chromosome 4"/>
</dbReference>
<keyword evidence="11" id="KW-1185">Reference proteome</keyword>
<dbReference type="InterPro" id="IPR017888">
    <property type="entry name" value="CYC/TB1_R_domain"/>
</dbReference>
<evidence type="ECO:0000256" key="7">
    <source>
        <dbReference type="SAM" id="MobiDB-lite"/>
    </source>
</evidence>
<dbReference type="EMBL" id="JAXIOK010000017">
    <property type="protein sequence ID" value="KAK4750484.1"/>
    <property type="molecule type" value="Genomic_DNA"/>
</dbReference>
<evidence type="ECO:0000256" key="5">
    <source>
        <dbReference type="ARBA" id="ARBA00023163"/>
    </source>
</evidence>
<feature type="compositionally biased region" description="Basic and acidic residues" evidence="7">
    <location>
        <begin position="246"/>
        <end position="261"/>
    </location>
</feature>
<dbReference type="PANTHER" id="PTHR31072">
    <property type="entry name" value="TRANSCRIPTION FACTOR TCP4-RELATED"/>
    <property type="match status" value="1"/>
</dbReference>
<organism evidence="10 11">
    <name type="scientific">Trapa incisa</name>
    <dbReference type="NCBI Taxonomy" id="236973"/>
    <lineage>
        <taxon>Eukaryota</taxon>
        <taxon>Viridiplantae</taxon>
        <taxon>Streptophyta</taxon>
        <taxon>Embryophyta</taxon>
        <taxon>Tracheophyta</taxon>
        <taxon>Spermatophyta</taxon>
        <taxon>Magnoliopsida</taxon>
        <taxon>eudicotyledons</taxon>
        <taxon>Gunneridae</taxon>
        <taxon>Pentapetalae</taxon>
        <taxon>rosids</taxon>
        <taxon>malvids</taxon>
        <taxon>Myrtales</taxon>
        <taxon>Lythraceae</taxon>
        <taxon>Trapa</taxon>
    </lineage>
</organism>
<evidence type="ECO:0000313" key="10">
    <source>
        <dbReference type="EMBL" id="KAK4750484.1"/>
    </source>
</evidence>
<dbReference type="GO" id="GO:0003700">
    <property type="term" value="F:DNA-binding transcription factor activity"/>
    <property type="evidence" value="ECO:0007669"/>
    <property type="project" value="InterPro"/>
</dbReference>
<evidence type="ECO:0000313" key="11">
    <source>
        <dbReference type="Proteomes" id="UP001345219"/>
    </source>
</evidence>
<dbReference type="GO" id="GO:0005634">
    <property type="term" value="C:nucleus"/>
    <property type="evidence" value="ECO:0007669"/>
    <property type="project" value="UniProtKB-SubCell"/>
</dbReference>
<feature type="compositionally biased region" description="Basic and acidic residues" evidence="7">
    <location>
        <begin position="204"/>
        <end position="214"/>
    </location>
</feature>
<dbReference type="InterPro" id="IPR005333">
    <property type="entry name" value="Transcription_factor_TCP"/>
</dbReference>
<protein>
    <submittedName>
        <fullName evidence="10">Uncharacterized protein</fullName>
    </submittedName>
</protein>
<dbReference type="GO" id="GO:0043565">
    <property type="term" value="F:sequence-specific DNA binding"/>
    <property type="evidence" value="ECO:0007669"/>
    <property type="project" value="TreeGrafter"/>
</dbReference>
<keyword evidence="4" id="KW-0238">DNA-binding</keyword>
<keyword evidence="5" id="KW-0804">Transcription</keyword>
<evidence type="ECO:0000256" key="2">
    <source>
        <dbReference type="ARBA" id="ARBA00022473"/>
    </source>
</evidence>
<keyword evidence="3" id="KW-0805">Transcription regulation</keyword>
<evidence type="ECO:0000256" key="3">
    <source>
        <dbReference type="ARBA" id="ARBA00023015"/>
    </source>
</evidence>